<dbReference type="Pfam" id="PF02608">
    <property type="entry name" value="Bmp"/>
    <property type="match status" value="1"/>
</dbReference>
<evidence type="ECO:0000256" key="2">
    <source>
        <dbReference type="ARBA" id="ARBA00022475"/>
    </source>
</evidence>
<dbReference type="RefSeq" id="WP_045087664.1">
    <property type="nucleotide sequence ID" value="NZ_LN824141.1"/>
</dbReference>
<dbReference type="Proteomes" id="UP000032809">
    <property type="component" value="Chromosome I"/>
</dbReference>
<feature type="signal peptide" evidence="6">
    <location>
        <begin position="1"/>
        <end position="19"/>
    </location>
</feature>
<protein>
    <submittedName>
        <fullName evidence="8">Periplasmic binding domain of basic membrane lipoprotein, PnrA</fullName>
    </submittedName>
</protein>
<name>A0A0C7NJM4_DEFTU</name>
<comment type="subcellular location">
    <subcellularLocation>
        <location evidence="1">Cell membrane</location>
    </subcellularLocation>
</comment>
<reference evidence="9" key="1">
    <citation type="submission" date="2014-11" db="EMBL/GenBank/DDBJ databases">
        <authorList>
            <person name="Wibberg D."/>
        </authorList>
    </citation>
    <scope>NUCLEOTIDE SEQUENCE [LARGE SCALE GENOMIC DNA]</scope>
    <source>
        <strain evidence="9">L3</strain>
    </source>
</reference>
<dbReference type="InterPro" id="IPR003760">
    <property type="entry name" value="PnrA-like"/>
</dbReference>
<dbReference type="STRING" id="1006576.DTL3_0849"/>
<organism evidence="8 9">
    <name type="scientific">Defluviitoga tunisiensis</name>
    <dbReference type="NCBI Taxonomy" id="1006576"/>
    <lineage>
        <taxon>Bacteria</taxon>
        <taxon>Thermotogati</taxon>
        <taxon>Thermotogota</taxon>
        <taxon>Thermotogae</taxon>
        <taxon>Petrotogales</taxon>
        <taxon>Petrotogaceae</taxon>
        <taxon>Defluviitoga</taxon>
    </lineage>
</organism>
<evidence type="ECO:0000313" key="9">
    <source>
        <dbReference type="Proteomes" id="UP000032809"/>
    </source>
</evidence>
<dbReference type="HOGENOM" id="CLU_038813_0_0_0"/>
<dbReference type="OrthoDB" id="9769871at2"/>
<keyword evidence="2" id="KW-1003">Cell membrane</keyword>
<dbReference type="PANTHER" id="PTHR34296">
    <property type="entry name" value="TRANSCRIPTIONAL ACTIVATOR PROTEIN MED"/>
    <property type="match status" value="1"/>
</dbReference>
<gene>
    <name evidence="8" type="primary">pnrA</name>
    <name evidence="8" type="ORF">DTL3_0849</name>
</gene>
<dbReference type="KEGG" id="dtn:DTL3_0849"/>
<evidence type="ECO:0000256" key="6">
    <source>
        <dbReference type="SAM" id="SignalP"/>
    </source>
</evidence>
<feature type="domain" description="ABC transporter substrate-binding protein PnrA-like" evidence="7">
    <location>
        <begin position="21"/>
        <end position="348"/>
    </location>
</feature>
<dbReference type="EMBL" id="LN824141">
    <property type="protein sequence ID" value="CEP78156.1"/>
    <property type="molecule type" value="Genomic_DNA"/>
</dbReference>
<sequence>MKKSLVIFCLVACIVSAFGFKAIMVTDAGGLGDRSFNDGTWEGIQMAIRELDGVEGDVFVSKEQTDYLQNLTKAAEQADVVIGVGFLMSDILFNVAAQYPDTYFIGIDIEPSPGQNVPPNLALYTFKEEEGGFLLGYIAASMSKTNTVGFIGGLEVPPVKRYEIGYRTGIKAYNQIKNASVECITGYVGSFTDASKTKQIALSQYERGADIIFTGVTTGAVIDAAKEKGSYFYGLNNNAPLNSIIDAYFEKGRGYFVIGYDMDQDYMAPGYVLVSSRKKVDVATFNGIKSAKEDRIFKSGVQVLGLAEDGVGISQMKYTKGLVPNEVLAELVMLKNIVKNGELIIPKSEAELSAVDFSDIEFPF</sequence>
<keyword evidence="4" id="KW-0472">Membrane</keyword>
<evidence type="ECO:0000256" key="1">
    <source>
        <dbReference type="ARBA" id="ARBA00004236"/>
    </source>
</evidence>
<keyword evidence="3 6" id="KW-0732">Signal</keyword>
<evidence type="ECO:0000259" key="7">
    <source>
        <dbReference type="Pfam" id="PF02608"/>
    </source>
</evidence>
<dbReference type="GO" id="GO:0005886">
    <property type="term" value="C:plasma membrane"/>
    <property type="evidence" value="ECO:0007669"/>
    <property type="project" value="UniProtKB-SubCell"/>
</dbReference>
<accession>A0A0C7NJM4</accession>
<dbReference type="AlphaFoldDB" id="A0A0C7NJM4"/>
<dbReference type="Gene3D" id="3.40.50.2300">
    <property type="match status" value="2"/>
</dbReference>
<dbReference type="InterPro" id="IPR050957">
    <property type="entry name" value="BMP_lipoprotein"/>
</dbReference>
<dbReference type="PANTHER" id="PTHR34296:SF2">
    <property type="entry name" value="ABC TRANSPORTER GUANOSINE-BINDING PROTEIN NUPN"/>
    <property type="match status" value="1"/>
</dbReference>
<evidence type="ECO:0000256" key="5">
    <source>
        <dbReference type="ARBA" id="ARBA00023288"/>
    </source>
</evidence>
<dbReference type="CDD" id="cd06354">
    <property type="entry name" value="PBP1_PrnA-like"/>
    <property type="match status" value="1"/>
</dbReference>
<keyword evidence="5 8" id="KW-0449">Lipoprotein</keyword>
<evidence type="ECO:0000256" key="3">
    <source>
        <dbReference type="ARBA" id="ARBA00022729"/>
    </source>
</evidence>
<proteinExistence type="predicted"/>
<evidence type="ECO:0000313" key="8">
    <source>
        <dbReference type="EMBL" id="CEP78156.1"/>
    </source>
</evidence>
<feature type="chain" id="PRO_5002203600" evidence="6">
    <location>
        <begin position="20"/>
        <end position="364"/>
    </location>
</feature>
<dbReference type="PATRIC" id="fig|1006576.9.peg.836"/>
<keyword evidence="9" id="KW-1185">Reference proteome</keyword>
<evidence type="ECO:0000256" key="4">
    <source>
        <dbReference type="ARBA" id="ARBA00023136"/>
    </source>
</evidence>